<dbReference type="PANTHER" id="PTHR42928">
    <property type="entry name" value="TRICARBOXYLATE-BINDING PROTEIN"/>
    <property type="match status" value="1"/>
</dbReference>
<dbReference type="PANTHER" id="PTHR42928:SF5">
    <property type="entry name" value="BLR1237 PROTEIN"/>
    <property type="match status" value="1"/>
</dbReference>
<proteinExistence type="inferred from homology"/>
<dbReference type="AlphaFoldDB" id="A0A5E4WZT4"/>
<name>A0A5E4WZT4_9BURK</name>
<gene>
    <name evidence="2" type="ORF">PCE31106_03567</name>
</gene>
<evidence type="ECO:0000313" key="2">
    <source>
        <dbReference type="EMBL" id="VVE29545.1"/>
    </source>
</evidence>
<evidence type="ECO:0000313" key="3">
    <source>
        <dbReference type="Proteomes" id="UP000384354"/>
    </source>
</evidence>
<dbReference type="Gene3D" id="3.40.190.10">
    <property type="entry name" value="Periplasmic binding protein-like II"/>
    <property type="match status" value="1"/>
</dbReference>
<dbReference type="Gene3D" id="3.40.190.150">
    <property type="entry name" value="Bordetella uptake gene, domain 1"/>
    <property type="match status" value="1"/>
</dbReference>
<dbReference type="Proteomes" id="UP000384354">
    <property type="component" value="Unassembled WGS sequence"/>
</dbReference>
<organism evidence="2 3">
    <name type="scientific">Pandoraea cepalis</name>
    <dbReference type="NCBI Taxonomy" id="2508294"/>
    <lineage>
        <taxon>Bacteria</taxon>
        <taxon>Pseudomonadati</taxon>
        <taxon>Pseudomonadota</taxon>
        <taxon>Betaproteobacteria</taxon>
        <taxon>Burkholderiales</taxon>
        <taxon>Burkholderiaceae</taxon>
        <taxon>Pandoraea</taxon>
    </lineage>
</organism>
<dbReference type="EMBL" id="CABPSL010000015">
    <property type="protein sequence ID" value="VVE29545.1"/>
    <property type="molecule type" value="Genomic_DNA"/>
</dbReference>
<accession>A0A5E4WZT4</accession>
<dbReference type="InterPro" id="IPR042100">
    <property type="entry name" value="Bug_dom1"/>
</dbReference>
<dbReference type="PIRSF" id="PIRSF017082">
    <property type="entry name" value="YflP"/>
    <property type="match status" value="1"/>
</dbReference>
<dbReference type="SUPFAM" id="SSF53850">
    <property type="entry name" value="Periplasmic binding protein-like II"/>
    <property type="match status" value="1"/>
</dbReference>
<sequence>MDKRHFGRTLGALVLSGLALRQKAFASSQNRASLPRTITLTVPFLPGGGADQVARDFVQATAAVLADSSIVVLNRPGANGLVAERLISQERNDGSALLLGTSSTLAIGPMLVRSDLNPIDDLSPITLLSKSANVLAVRAESKISTLASFIEEARKSPLSCGTFGVGSSGSLYSSMLQSEAGVHITQIAYKGSGQAISDLLGNHVQSVFVTTSAIAALVRAGKIRPLAVTGSARTTIFPGIPTFEESGIKGLDLNGWFGIFGPKGVPSEIATIFSEVARSLNENPAFLKRMSANGFDWVGSSPDQMGSELKRTISQAKRMVKVANIEIQ</sequence>
<protein>
    <submittedName>
        <fullName evidence="2">LacI family transcriptional regulator</fullName>
    </submittedName>
</protein>
<dbReference type="CDD" id="cd07012">
    <property type="entry name" value="PBP2_Bug_TTT"/>
    <property type="match status" value="1"/>
</dbReference>
<reference evidence="2 3" key="1">
    <citation type="submission" date="2019-08" db="EMBL/GenBank/DDBJ databases">
        <authorList>
            <person name="Peeters C."/>
        </authorList>
    </citation>
    <scope>NUCLEOTIDE SEQUENCE [LARGE SCALE GENOMIC DNA]</scope>
    <source>
        <strain evidence="2 3">LMG 31106</strain>
    </source>
</reference>
<comment type="similarity">
    <text evidence="1">Belongs to the UPF0065 (bug) family.</text>
</comment>
<evidence type="ECO:0000256" key="1">
    <source>
        <dbReference type="ARBA" id="ARBA00006987"/>
    </source>
</evidence>
<dbReference type="Pfam" id="PF03401">
    <property type="entry name" value="TctC"/>
    <property type="match status" value="1"/>
</dbReference>
<dbReference type="OrthoDB" id="8678477at2"/>
<dbReference type="RefSeq" id="WP_150564204.1">
    <property type="nucleotide sequence ID" value="NZ_CABPSL010000015.1"/>
</dbReference>
<dbReference type="InterPro" id="IPR005064">
    <property type="entry name" value="BUG"/>
</dbReference>